<organism evidence="1 2">
    <name type="scientific">Lophiostoma macrostomum CBS 122681</name>
    <dbReference type="NCBI Taxonomy" id="1314788"/>
    <lineage>
        <taxon>Eukaryota</taxon>
        <taxon>Fungi</taxon>
        <taxon>Dikarya</taxon>
        <taxon>Ascomycota</taxon>
        <taxon>Pezizomycotina</taxon>
        <taxon>Dothideomycetes</taxon>
        <taxon>Pleosporomycetidae</taxon>
        <taxon>Pleosporales</taxon>
        <taxon>Lophiostomataceae</taxon>
        <taxon>Lophiostoma</taxon>
    </lineage>
</organism>
<proteinExistence type="predicted"/>
<dbReference type="AlphaFoldDB" id="A0A6A6T5F4"/>
<reference evidence="1" key="1">
    <citation type="journal article" date="2020" name="Stud. Mycol.">
        <title>101 Dothideomycetes genomes: a test case for predicting lifestyles and emergence of pathogens.</title>
        <authorList>
            <person name="Haridas S."/>
            <person name="Albert R."/>
            <person name="Binder M."/>
            <person name="Bloem J."/>
            <person name="Labutti K."/>
            <person name="Salamov A."/>
            <person name="Andreopoulos B."/>
            <person name="Baker S."/>
            <person name="Barry K."/>
            <person name="Bills G."/>
            <person name="Bluhm B."/>
            <person name="Cannon C."/>
            <person name="Castanera R."/>
            <person name="Culley D."/>
            <person name="Daum C."/>
            <person name="Ezra D."/>
            <person name="Gonzalez J."/>
            <person name="Henrissat B."/>
            <person name="Kuo A."/>
            <person name="Liang C."/>
            <person name="Lipzen A."/>
            <person name="Lutzoni F."/>
            <person name="Magnuson J."/>
            <person name="Mondo S."/>
            <person name="Nolan M."/>
            <person name="Ohm R."/>
            <person name="Pangilinan J."/>
            <person name="Park H.-J."/>
            <person name="Ramirez L."/>
            <person name="Alfaro M."/>
            <person name="Sun H."/>
            <person name="Tritt A."/>
            <person name="Yoshinaga Y."/>
            <person name="Zwiers L.-H."/>
            <person name="Turgeon B."/>
            <person name="Goodwin S."/>
            <person name="Spatafora J."/>
            <person name="Crous P."/>
            <person name="Grigoriev I."/>
        </authorList>
    </citation>
    <scope>NUCLEOTIDE SEQUENCE</scope>
    <source>
        <strain evidence="1">CBS 122681</strain>
    </source>
</reference>
<dbReference type="InterPro" id="IPR036864">
    <property type="entry name" value="Zn2-C6_fun-type_DNA-bd_sf"/>
</dbReference>
<accession>A0A6A6T5F4</accession>
<sequence length="172" mass="19357">MPEDEVDLEATNVPPGMKACIDPNERLYYYLNAAEGMIQQSRGESKVIDKNTLEKSCLECYKAGKGQECKLKVVRKPLVCSECDRTNEQCTHGPQQLGELCHRCAGEGKICVKIGQDVEQHQCRSRMIGKCTMCSKRSRKCDMALPDCGQCESYTERKLEDVCDVQQQHTSV</sequence>
<dbReference type="Proteomes" id="UP000799324">
    <property type="component" value="Unassembled WGS sequence"/>
</dbReference>
<dbReference type="EMBL" id="MU004355">
    <property type="protein sequence ID" value="KAF2654990.1"/>
    <property type="molecule type" value="Genomic_DNA"/>
</dbReference>
<protein>
    <recommendedName>
        <fullName evidence="3">Zn(2)-C6 fungal-type domain-containing protein</fullName>
    </recommendedName>
</protein>
<evidence type="ECO:0008006" key="3">
    <source>
        <dbReference type="Google" id="ProtNLM"/>
    </source>
</evidence>
<dbReference type="GO" id="GO:0000981">
    <property type="term" value="F:DNA-binding transcription factor activity, RNA polymerase II-specific"/>
    <property type="evidence" value="ECO:0007669"/>
    <property type="project" value="InterPro"/>
</dbReference>
<gene>
    <name evidence="1" type="ORF">K491DRAFT_693283</name>
</gene>
<evidence type="ECO:0000313" key="1">
    <source>
        <dbReference type="EMBL" id="KAF2654990.1"/>
    </source>
</evidence>
<dbReference type="SUPFAM" id="SSF57701">
    <property type="entry name" value="Zn2/Cys6 DNA-binding domain"/>
    <property type="match status" value="1"/>
</dbReference>
<keyword evidence="2" id="KW-1185">Reference proteome</keyword>
<name>A0A6A6T5F4_9PLEO</name>
<evidence type="ECO:0000313" key="2">
    <source>
        <dbReference type="Proteomes" id="UP000799324"/>
    </source>
</evidence>
<dbReference type="GO" id="GO:0008270">
    <property type="term" value="F:zinc ion binding"/>
    <property type="evidence" value="ECO:0007669"/>
    <property type="project" value="InterPro"/>
</dbReference>